<comment type="caution">
    <text evidence="1">The sequence shown here is derived from an EMBL/GenBank/DDBJ whole genome shotgun (WGS) entry which is preliminary data.</text>
</comment>
<proteinExistence type="predicted"/>
<dbReference type="EMBL" id="BAABCE010000011">
    <property type="protein sequence ID" value="GAA3568740.1"/>
    <property type="molecule type" value="Genomic_DNA"/>
</dbReference>
<reference evidence="2" key="1">
    <citation type="journal article" date="2019" name="Int. J. Syst. Evol. Microbiol.">
        <title>The Global Catalogue of Microorganisms (GCM) 10K type strain sequencing project: providing services to taxonomists for standard genome sequencing and annotation.</title>
        <authorList>
            <consortium name="The Broad Institute Genomics Platform"/>
            <consortium name="The Broad Institute Genome Sequencing Center for Infectious Disease"/>
            <person name="Wu L."/>
            <person name="Ma J."/>
        </authorList>
    </citation>
    <scope>NUCLEOTIDE SEQUENCE [LARGE SCALE GENOMIC DNA]</scope>
    <source>
        <strain evidence="2">JCM 17656</strain>
    </source>
</reference>
<protein>
    <submittedName>
        <fullName evidence="1">Uncharacterized protein</fullName>
    </submittedName>
</protein>
<evidence type="ECO:0000313" key="2">
    <source>
        <dbReference type="Proteomes" id="UP001500707"/>
    </source>
</evidence>
<dbReference type="Proteomes" id="UP001500707">
    <property type="component" value="Unassembled WGS sequence"/>
</dbReference>
<sequence>MFRVPIRSAGVKGKITAGGNPGAHAQVTVPPFLGADDGVEDGTDAVVDDDIT</sequence>
<keyword evidence="2" id="KW-1185">Reference proteome</keyword>
<organism evidence="1 2">
    <name type="scientific">Streptomyces osmaniensis</name>
    <dbReference type="NCBI Taxonomy" id="593134"/>
    <lineage>
        <taxon>Bacteria</taxon>
        <taxon>Bacillati</taxon>
        <taxon>Actinomycetota</taxon>
        <taxon>Actinomycetes</taxon>
        <taxon>Kitasatosporales</taxon>
        <taxon>Streptomycetaceae</taxon>
        <taxon>Streptomyces</taxon>
    </lineage>
</organism>
<accession>A0ABP6XKW3</accession>
<name>A0ABP6XKW3_9ACTN</name>
<gene>
    <name evidence="1" type="ORF">GCM10022295_58210</name>
</gene>
<evidence type="ECO:0000313" key="1">
    <source>
        <dbReference type="EMBL" id="GAA3568740.1"/>
    </source>
</evidence>